<reference evidence="2" key="1">
    <citation type="submission" date="2016-10" db="EMBL/GenBank/DDBJ databases">
        <authorList>
            <person name="de Groot N.N."/>
        </authorList>
    </citation>
    <scope>NUCLEOTIDE SEQUENCE [LARGE SCALE GENOMIC DNA]</scope>
    <source>
        <strain evidence="2">BP1-145</strain>
    </source>
</reference>
<name>A0A1H0KPJ0_9BACT</name>
<dbReference type="Proteomes" id="UP000199134">
    <property type="component" value="Unassembled WGS sequence"/>
</dbReference>
<dbReference type="AlphaFoldDB" id="A0A1H0KPJ0"/>
<accession>A0A1H0KPJ0</accession>
<evidence type="ECO:0000313" key="1">
    <source>
        <dbReference type="EMBL" id="SDO57692.1"/>
    </source>
</evidence>
<organism evidence="1 2">
    <name type="scientific">Prevotella communis</name>
    <dbReference type="NCBI Taxonomy" id="2913614"/>
    <lineage>
        <taxon>Bacteria</taxon>
        <taxon>Pseudomonadati</taxon>
        <taxon>Bacteroidota</taxon>
        <taxon>Bacteroidia</taxon>
        <taxon>Bacteroidales</taxon>
        <taxon>Prevotellaceae</taxon>
        <taxon>Prevotella</taxon>
    </lineage>
</organism>
<protein>
    <submittedName>
        <fullName evidence="1">Uncharacterized protein</fullName>
    </submittedName>
</protein>
<comment type="caution">
    <text evidence="1">The sequence shown here is derived from an EMBL/GenBank/DDBJ whole genome shotgun (WGS) entry which is preliminary data.</text>
</comment>
<gene>
    <name evidence="1" type="ORF">SAMN04487900_1283</name>
</gene>
<proteinExistence type="predicted"/>
<evidence type="ECO:0000313" key="2">
    <source>
        <dbReference type="Proteomes" id="UP000199134"/>
    </source>
</evidence>
<dbReference type="EMBL" id="FNIW01000028">
    <property type="protein sequence ID" value="SDO57692.1"/>
    <property type="molecule type" value="Genomic_DNA"/>
</dbReference>
<sequence>MAKKNVFSSPKSPPRCFVFVSFPSPRAFVFVSFGAGNFKICKNSFKICKIFIGGRKTIACFADFSYLCQQNIILTRKL</sequence>